<dbReference type="AlphaFoldDB" id="A0A7C8ZC86"/>
<feature type="region of interest" description="Disordered" evidence="1">
    <location>
        <begin position="1"/>
        <end position="37"/>
    </location>
</feature>
<reference evidence="2" key="1">
    <citation type="journal article" date="2013" name="J. Plant Res.">
        <title>Effect of fungi and light on seed germination of three Opuntia species from semiarid lands of central Mexico.</title>
        <authorList>
            <person name="Delgado-Sanchez P."/>
            <person name="Jimenez-Bremont J.F."/>
            <person name="Guerrero-Gonzalez Mde L."/>
            <person name="Flores J."/>
        </authorList>
    </citation>
    <scope>NUCLEOTIDE SEQUENCE</scope>
    <source>
        <tissue evidence="2">Cladode</tissue>
    </source>
</reference>
<reference evidence="2" key="2">
    <citation type="submission" date="2020-07" db="EMBL/GenBank/DDBJ databases">
        <authorList>
            <person name="Vera ALvarez R."/>
            <person name="Arias-Moreno D.M."/>
            <person name="Jimenez-Jacinto V."/>
            <person name="Jimenez-Bremont J.F."/>
            <person name="Swaminathan K."/>
            <person name="Moose S.P."/>
            <person name="Guerrero-Gonzalez M.L."/>
            <person name="Marino-Ramirez L."/>
            <person name="Landsman D."/>
            <person name="Rodriguez-Kessler M."/>
            <person name="Delgado-Sanchez P."/>
        </authorList>
    </citation>
    <scope>NUCLEOTIDE SEQUENCE</scope>
    <source>
        <tissue evidence="2">Cladode</tissue>
    </source>
</reference>
<evidence type="ECO:0000256" key="1">
    <source>
        <dbReference type="SAM" id="MobiDB-lite"/>
    </source>
</evidence>
<organism evidence="2">
    <name type="scientific">Opuntia streptacantha</name>
    <name type="common">Prickly pear cactus</name>
    <name type="synonym">Opuntia cardona</name>
    <dbReference type="NCBI Taxonomy" id="393608"/>
    <lineage>
        <taxon>Eukaryota</taxon>
        <taxon>Viridiplantae</taxon>
        <taxon>Streptophyta</taxon>
        <taxon>Embryophyta</taxon>
        <taxon>Tracheophyta</taxon>
        <taxon>Spermatophyta</taxon>
        <taxon>Magnoliopsida</taxon>
        <taxon>eudicotyledons</taxon>
        <taxon>Gunneridae</taxon>
        <taxon>Pentapetalae</taxon>
        <taxon>Caryophyllales</taxon>
        <taxon>Cactineae</taxon>
        <taxon>Cactaceae</taxon>
        <taxon>Opuntioideae</taxon>
        <taxon>Opuntia</taxon>
    </lineage>
</organism>
<accession>A0A7C8ZC86</accession>
<name>A0A7C8ZC86_OPUST</name>
<dbReference type="EMBL" id="GISG01114568">
    <property type="protein sequence ID" value="MBA4639654.1"/>
    <property type="molecule type" value="Transcribed_RNA"/>
</dbReference>
<sequence>MAASESESVPPLPATEGPEDGDGGGEGKEDEESEALMSKAQKLVDMVTCSQDNPKAKVLPALASVLETQESRYMEEADYSLSNNSWASHNIGCLGSLVRVTVQGLRRFHLFAALSQLIGVNHRSTWIFFFNMG</sequence>
<feature type="compositionally biased region" description="Acidic residues" evidence="1">
    <location>
        <begin position="17"/>
        <end position="34"/>
    </location>
</feature>
<protein>
    <submittedName>
        <fullName evidence="2">Uncharacterized protein</fullName>
    </submittedName>
</protein>
<evidence type="ECO:0000313" key="2">
    <source>
        <dbReference type="EMBL" id="MBA4639654.1"/>
    </source>
</evidence>
<proteinExistence type="predicted"/>